<dbReference type="Proteomes" id="UP000812844">
    <property type="component" value="Unassembled WGS sequence"/>
</dbReference>
<evidence type="ECO:0000313" key="4">
    <source>
        <dbReference type="EMBL" id="MBW3083597.1"/>
    </source>
</evidence>
<feature type="region of interest" description="Disordered" evidence="1">
    <location>
        <begin position="1"/>
        <end position="30"/>
    </location>
</feature>
<feature type="domain" description="LysM" evidence="3">
    <location>
        <begin position="71"/>
        <end position="121"/>
    </location>
</feature>
<sequence>MDDVRTGGAWPGGVRSGGDTSARPAGAPGRRALTSRGRIAAVLLAVLLALAGFAAVFPQVARSDMGDMAVTSYTVRPGDTLWDYAARITPAGGDVSETVATLMELNGLQSAGIEAGQRLVVPMP</sequence>
<comment type="caution">
    <text evidence="4">The sequence shown here is derived from an EMBL/GenBank/DDBJ whole genome shotgun (WGS) entry which is preliminary data.</text>
</comment>
<keyword evidence="2" id="KW-1133">Transmembrane helix</keyword>
<evidence type="ECO:0000256" key="1">
    <source>
        <dbReference type="SAM" id="MobiDB-lite"/>
    </source>
</evidence>
<reference evidence="4 5" key="1">
    <citation type="submission" date="2021-05" db="EMBL/GenBank/DDBJ databases">
        <title>Phylogenetic classification of ten novel species belonging to the genus Bifidobacterium comprising B. colchicus sp. nov., B. abeli sp. nov., B. bicoloris sp. nov., B. guerezis sp. nov., B. rosaliae sp. nov., B. santillanensis sp. nov., B. argentati sp. nov., B. amazzoni sp. nov., B. pluviali sp. nov., and B. pinnaculum sp. nov.</title>
        <authorList>
            <person name="Lugli G.A."/>
            <person name="Ruiz Garcia L."/>
            <person name="Margolles A."/>
            <person name="Ventura M."/>
        </authorList>
    </citation>
    <scope>NUCLEOTIDE SEQUENCE [LARGE SCALE GENOMIC DNA]</scope>
    <source>
        <strain evidence="4 5">6T3</strain>
    </source>
</reference>
<feature type="transmembrane region" description="Helical" evidence="2">
    <location>
        <begin position="39"/>
        <end position="57"/>
    </location>
</feature>
<evidence type="ECO:0000259" key="3">
    <source>
        <dbReference type="PROSITE" id="PS51782"/>
    </source>
</evidence>
<keyword evidence="2" id="KW-0812">Transmembrane</keyword>
<dbReference type="PROSITE" id="PS51782">
    <property type="entry name" value="LYSM"/>
    <property type="match status" value="1"/>
</dbReference>
<protein>
    <submittedName>
        <fullName evidence="4">LysM peptidoglycan-binding domain-containing protein</fullName>
    </submittedName>
</protein>
<accession>A0ABS6WCY5</accession>
<proteinExistence type="predicted"/>
<keyword evidence="2" id="KW-0472">Membrane</keyword>
<dbReference type="EMBL" id="JAHBBD010000028">
    <property type="protein sequence ID" value="MBW3083597.1"/>
    <property type="molecule type" value="Genomic_DNA"/>
</dbReference>
<dbReference type="SMART" id="SM00257">
    <property type="entry name" value="LysM"/>
    <property type="match status" value="1"/>
</dbReference>
<name>A0ABS6WCY5_9BIFI</name>
<organism evidence="4 5">
    <name type="scientific">Bifidobacterium phasiani</name>
    <dbReference type="NCBI Taxonomy" id="2834431"/>
    <lineage>
        <taxon>Bacteria</taxon>
        <taxon>Bacillati</taxon>
        <taxon>Actinomycetota</taxon>
        <taxon>Actinomycetes</taxon>
        <taxon>Bifidobacteriales</taxon>
        <taxon>Bifidobacteriaceae</taxon>
        <taxon>Bifidobacterium</taxon>
    </lineage>
</organism>
<evidence type="ECO:0000256" key="2">
    <source>
        <dbReference type="SAM" id="Phobius"/>
    </source>
</evidence>
<evidence type="ECO:0000313" key="5">
    <source>
        <dbReference type="Proteomes" id="UP000812844"/>
    </source>
</evidence>
<keyword evidence="5" id="KW-1185">Reference proteome</keyword>
<dbReference type="InterPro" id="IPR018392">
    <property type="entry name" value="LysM"/>
</dbReference>
<dbReference type="Pfam" id="PF01476">
    <property type="entry name" value="LysM"/>
    <property type="match status" value="1"/>
</dbReference>
<gene>
    <name evidence="4" type="ORF">KIH73_09590</name>
</gene>
<dbReference type="CDD" id="cd00118">
    <property type="entry name" value="LysM"/>
    <property type="match status" value="1"/>
</dbReference>